<accession>A0A8H7S471</accession>
<feature type="region of interest" description="Disordered" evidence="9">
    <location>
        <begin position="1"/>
        <end position="29"/>
    </location>
</feature>
<comment type="caution">
    <text evidence="11">The sequence shown here is derived from an EMBL/GenBank/DDBJ whole genome shotgun (WGS) entry which is preliminary data.</text>
</comment>
<keyword evidence="7" id="KW-1071">Ligand-gated ion channel</keyword>
<dbReference type="GO" id="GO:0005221">
    <property type="term" value="F:intracellularly cyclic nucleotide-activated monoatomic cation channel activity"/>
    <property type="evidence" value="ECO:0007669"/>
    <property type="project" value="InterPro"/>
</dbReference>
<dbReference type="PANTHER" id="PTHR45638">
    <property type="entry name" value="CYCLIC NUCLEOTIDE-GATED CATION CHANNEL SUBUNIT A"/>
    <property type="match status" value="1"/>
</dbReference>
<dbReference type="InterPro" id="IPR018488">
    <property type="entry name" value="cNMP-bd_CS"/>
</dbReference>
<dbReference type="InterPro" id="IPR032675">
    <property type="entry name" value="LRR_dom_sf"/>
</dbReference>
<evidence type="ECO:0000256" key="7">
    <source>
        <dbReference type="ARBA" id="ARBA00023286"/>
    </source>
</evidence>
<dbReference type="InterPro" id="IPR057207">
    <property type="entry name" value="FBXL15_LRR"/>
</dbReference>
<dbReference type="GO" id="GO:0016020">
    <property type="term" value="C:membrane"/>
    <property type="evidence" value="ECO:0007669"/>
    <property type="project" value="UniProtKB-SubCell"/>
</dbReference>
<keyword evidence="6" id="KW-0472">Membrane</keyword>
<proteinExistence type="predicted"/>
<evidence type="ECO:0000256" key="5">
    <source>
        <dbReference type="ARBA" id="ARBA00023065"/>
    </source>
</evidence>
<feature type="region of interest" description="Disordered" evidence="9">
    <location>
        <begin position="401"/>
        <end position="434"/>
    </location>
</feature>
<feature type="domain" description="Cyclic nucleotide-binding" evidence="10">
    <location>
        <begin position="233"/>
        <end position="344"/>
    </location>
</feature>
<dbReference type="InterPro" id="IPR018490">
    <property type="entry name" value="cNMP-bd_dom_sf"/>
</dbReference>
<dbReference type="Pfam" id="PF25372">
    <property type="entry name" value="DUF7885"/>
    <property type="match status" value="1"/>
</dbReference>
<keyword evidence="12" id="KW-1185">Reference proteome</keyword>
<protein>
    <recommendedName>
        <fullName evidence="10">Cyclic nucleotide-binding domain-containing protein</fullName>
    </recommendedName>
</protein>
<dbReference type="PROSITE" id="PS00889">
    <property type="entry name" value="CNMP_BINDING_2"/>
    <property type="match status" value="2"/>
</dbReference>
<dbReference type="Gene3D" id="3.80.10.10">
    <property type="entry name" value="Ribonuclease Inhibitor"/>
    <property type="match status" value="2"/>
</dbReference>
<dbReference type="EMBL" id="JAEPRB010000083">
    <property type="protein sequence ID" value="KAG2222424.1"/>
    <property type="molecule type" value="Genomic_DNA"/>
</dbReference>
<dbReference type="CDD" id="cd00038">
    <property type="entry name" value="CAP_ED"/>
    <property type="match status" value="2"/>
</dbReference>
<dbReference type="AlphaFoldDB" id="A0A8H7S471"/>
<evidence type="ECO:0000313" key="12">
    <source>
        <dbReference type="Proteomes" id="UP000646827"/>
    </source>
</evidence>
<evidence type="ECO:0000256" key="2">
    <source>
        <dbReference type="ARBA" id="ARBA00022448"/>
    </source>
</evidence>
<evidence type="ECO:0000256" key="8">
    <source>
        <dbReference type="ARBA" id="ARBA00023303"/>
    </source>
</evidence>
<dbReference type="SUPFAM" id="SSF51206">
    <property type="entry name" value="cAMP-binding domain-like"/>
    <property type="match status" value="2"/>
</dbReference>
<feature type="region of interest" description="Disordered" evidence="9">
    <location>
        <begin position="169"/>
        <end position="208"/>
    </location>
</feature>
<keyword evidence="4" id="KW-1133">Transmembrane helix</keyword>
<dbReference type="Pfam" id="PF00027">
    <property type="entry name" value="cNMP_binding"/>
    <property type="match status" value="2"/>
</dbReference>
<dbReference type="GO" id="GO:0044877">
    <property type="term" value="F:protein-containing complex binding"/>
    <property type="evidence" value="ECO:0007669"/>
    <property type="project" value="TreeGrafter"/>
</dbReference>
<dbReference type="FunFam" id="2.60.120.10:FF:000057">
    <property type="entry name" value="Cyclic nucleotide-binding domain protein"/>
    <property type="match status" value="1"/>
</dbReference>
<evidence type="ECO:0000256" key="6">
    <source>
        <dbReference type="ARBA" id="ARBA00023136"/>
    </source>
</evidence>
<keyword evidence="5" id="KW-0406">Ion transport</keyword>
<feature type="domain" description="Cyclic nucleotide-binding" evidence="10">
    <location>
        <begin position="46"/>
        <end position="146"/>
    </location>
</feature>
<evidence type="ECO:0000256" key="3">
    <source>
        <dbReference type="ARBA" id="ARBA00022692"/>
    </source>
</evidence>
<dbReference type="SUPFAM" id="SSF52047">
    <property type="entry name" value="RNI-like"/>
    <property type="match status" value="1"/>
</dbReference>
<keyword evidence="8" id="KW-0407">Ion channel</keyword>
<dbReference type="PANTHER" id="PTHR45638:SF11">
    <property type="entry name" value="CYCLIC NUCLEOTIDE-GATED CATION CHANNEL SUBUNIT A"/>
    <property type="match status" value="1"/>
</dbReference>
<gene>
    <name evidence="11" type="ORF">INT45_009436</name>
</gene>
<feature type="compositionally biased region" description="Low complexity" evidence="9">
    <location>
        <begin position="416"/>
        <end position="425"/>
    </location>
</feature>
<dbReference type="PROSITE" id="PS50042">
    <property type="entry name" value="CNMP_BINDING_3"/>
    <property type="match status" value="2"/>
</dbReference>
<evidence type="ECO:0000256" key="4">
    <source>
        <dbReference type="ARBA" id="ARBA00022989"/>
    </source>
</evidence>
<comment type="subcellular location">
    <subcellularLocation>
        <location evidence="1">Membrane</location>
        <topology evidence="1">Multi-pass membrane protein</topology>
    </subcellularLocation>
</comment>
<dbReference type="InterPro" id="IPR050866">
    <property type="entry name" value="CNG_cation_channel"/>
</dbReference>
<dbReference type="SMART" id="SM00367">
    <property type="entry name" value="LRR_CC"/>
    <property type="match status" value="10"/>
</dbReference>
<keyword evidence="3" id="KW-0812">Transmembrane</keyword>
<dbReference type="Proteomes" id="UP000646827">
    <property type="component" value="Unassembled WGS sequence"/>
</dbReference>
<evidence type="ECO:0000256" key="9">
    <source>
        <dbReference type="SAM" id="MobiDB-lite"/>
    </source>
</evidence>
<dbReference type="InterPro" id="IPR006553">
    <property type="entry name" value="Leu-rich_rpt_Cys-con_subtyp"/>
</dbReference>
<evidence type="ECO:0000256" key="1">
    <source>
        <dbReference type="ARBA" id="ARBA00004141"/>
    </source>
</evidence>
<dbReference type="InterPro" id="IPR000595">
    <property type="entry name" value="cNMP-bd_dom"/>
</dbReference>
<dbReference type="InterPro" id="IPR014710">
    <property type="entry name" value="RmlC-like_jellyroll"/>
</dbReference>
<evidence type="ECO:0000313" key="11">
    <source>
        <dbReference type="EMBL" id="KAG2222424.1"/>
    </source>
</evidence>
<name>A0A8H7S471_9FUNG</name>
<keyword evidence="2" id="KW-0813">Transport</keyword>
<dbReference type="PROSITE" id="PS00888">
    <property type="entry name" value="CNMP_BINDING_1"/>
    <property type="match status" value="2"/>
</dbReference>
<organism evidence="11 12">
    <name type="scientific">Circinella minor</name>
    <dbReference type="NCBI Taxonomy" id="1195481"/>
    <lineage>
        <taxon>Eukaryota</taxon>
        <taxon>Fungi</taxon>
        <taxon>Fungi incertae sedis</taxon>
        <taxon>Mucoromycota</taxon>
        <taxon>Mucoromycotina</taxon>
        <taxon>Mucoromycetes</taxon>
        <taxon>Mucorales</taxon>
        <taxon>Lichtheimiaceae</taxon>
        <taxon>Circinella</taxon>
    </lineage>
</organism>
<feature type="compositionally biased region" description="Low complexity" evidence="9">
    <location>
        <begin position="176"/>
        <end position="185"/>
    </location>
</feature>
<evidence type="ECO:0000259" key="10">
    <source>
        <dbReference type="PROSITE" id="PS50042"/>
    </source>
</evidence>
<sequence length="817" mass="90540">MTDIHPWSPSPPVQATTPTSNKNNNEKNENVIPDEILNSLRRHSLFQRSNNQQFLERIACSMNIRTYSPHDVIIVEGAKAKAMFLLLRGSVNVCSADFERIYATLEPGTFFGEIGLLYAIPRTATVIAATPCTVAVLTAEAVSAILPDYPAVERILRFEAQERMAMLDKMGKRKSTSGSPSTSISNNDDAEITSTTISDDIDSEGDLRKSSSVTGIESFITTSAYDLLTKVPFFKDCPEDFLHRISLKVEPRNYRPNTMIINKGDIGHEMFFIVDGTVQILNRRKEGDLAVARLGAMDFFGELSLLLDIPRTASVQSITPMEMYVLSKEDCFQVCHDYPEIQRQFKILADKTLRTINKLNQSIDGTGDQQVDTVSGGVVYVPAEEQDYGAALAPIDQSAVCSTTSDQDPTLPPPTTTTATAASQLRTRETRPRRPSIAVWSDPALLAAAAKASTQSPSKRRSVTITEETYALELTSDKRDRLTSLDTSIIARIASLMDFASLIRLSSASRKLYRTLHKQHVQAQQIDLGSSNRLMTDETIELLIDLIGPNVESLYLTHCYHLTDKAIMTIAQNAPHLKKLDLNSCWLITDQSLDTLRNLQWLDLSNCRKITNAGMLRLLENNTQLQHLTLSYCKNLTDETMLYFAQHCTKSLKYLNLQRCTKITDQGFVYWVNQAPNAFCALHTLNLTDCSFLTDKAIAHLVVAAPYLKDLSISFCCALSDTSLEELAKLEELESLDASYCGSAVSDASIITLLKGTSSTIRKLNIRGCVRISGVGLMTGMEYAKGLESVNISQCPGISGSVRTCLLRSSRIHHLFY</sequence>
<dbReference type="SMART" id="SM00100">
    <property type="entry name" value="cNMP"/>
    <property type="match status" value="2"/>
</dbReference>
<reference evidence="11 12" key="1">
    <citation type="submission" date="2020-12" db="EMBL/GenBank/DDBJ databases">
        <title>Metabolic potential, ecology and presence of endohyphal bacteria is reflected in genomic diversity of Mucoromycotina.</title>
        <authorList>
            <person name="Muszewska A."/>
            <person name="Okrasinska A."/>
            <person name="Steczkiewicz K."/>
            <person name="Drgas O."/>
            <person name="Orlowska M."/>
            <person name="Perlinska-Lenart U."/>
            <person name="Aleksandrzak-Piekarczyk T."/>
            <person name="Szatraj K."/>
            <person name="Zielenkiewicz U."/>
            <person name="Pilsyk S."/>
            <person name="Malc E."/>
            <person name="Mieczkowski P."/>
            <person name="Kruszewska J.S."/>
            <person name="Biernat P."/>
            <person name="Pawlowska J."/>
        </authorList>
    </citation>
    <scope>NUCLEOTIDE SEQUENCE [LARGE SCALE GENOMIC DNA]</scope>
    <source>
        <strain evidence="11 12">CBS 142.35</strain>
    </source>
</reference>
<dbReference type="Gene3D" id="2.60.120.10">
    <property type="entry name" value="Jelly Rolls"/>
    <property type="match status" value="2"/>
</dbReference>
<dbReference type="OrthoDB" id="421226at2759"/>